<reference evidence="2 3" key="1">
    <citation type="journal article" date="2017" name="Mol. Ecol.">
        <title>Comparative and population genomic landscape of Phellinus noxius: A hypervariable fungus causing root rot in trees.</title>
        <authorList>
            <person name="Chung C.L."/>
            <person name="Lee T.J."/>
            <person name="Akiba M."/>
            <person name="Lee H.H."/>
            <person name="Kuo T.H."/>
            <person name="Liu D."/>
            <person name="Ke H.M."/>
            <person name="Yokoi T."/>
            <person name="Roa M.B."/>
            <person name="Lu M.J."/>
            <person name="Chang Y.Y."/>
            <person name="Ann P.J."/>
            <person name="Tsai J.N."/>
            <person name="Chen C.Y."/>
            <person name="Tzean S.S."/>
            <person name="Ota Y."/>
            <person name="Hattori T."/>
            <person name="Sahashi N."/>
            <person name="Liou R.F."/>
            <person name="Kikuchi T."/>
            <person name="Tsai I.J."/>
        </authorList>
    </citation>
    <scope>NUCLEOTIDE SEQUENCE [LARGE SCALE GENOMIC DNA]</scope>
    <source>
        <strain evidence="2 3">FFPRI411160</strain>
    </source>
</reference>
<name>A0A286UU83_9AGAM</name>
<evidence type="ECO:0000313" key="3">
    <source>
        <dbReference type="Proteomes" id="UP000217199"/>
    </source>
</evidence>
<sequence>MRKPGDARYFASIDWSFEAFEKEVKLNSSLDSKATAGYFPDIVPIMGNIKLTSSPESFLSVEDISEVVPVMDADNFTSSLDSQLTFGCVSDIVPLPCPRPVRSGDYIDAIQVMDQEALKMDGSDNMNKVEWIPDWVPRRPSNSMSALPDAQRDIGPRRRLSNPIKTQPLTIRKPVFFPPPDAHQNPKPKSKSMPNLNPTPESPESPELPTPPQDPFPDQSGRSKSIRALQGMIDDIQTDSSIDYSENEQIHTRTTGIMGTEDWSYNFQRTTMIEASTFSSFGGMADSNEGGYIPDDEGSLSADSEDIDDIGFDYGDMDPLNEEQEDEGENWITARDLELDNDESEYTSDFDLETPADEPYMGITSISSYVSNLLAPVRQTREVEPKLDFHWTSDMPMDVITYILLMEATLRLTHSSRTRTKYG</sequence>
<dbReference type="EMBL" id="NBII01000001">
    <property type="protein sequence ID" value="PAV23114.1"/>
    <property type="molecule type" value="Genomic_DNA"/>
</dbReference>
<feature type="region of interest" description="Disordered" evidence="1">
    <location>
        <begin position="137"/>
        <end position="224"/>
    </location>
</feature>
<organism evidence="2 3">
    <name type="scientific">Pyrrhoderma noxium</name>
    <dbReference type="NCBI Taxonomy" id="2282107"/>
    <lineage>
        <taxon>Eukaryota</taxon>
        <taxon>Fungi</taxon>
        <taxon>Dikarya</taxon>
        <taxon>Basidiomycota</taxon>
        <taxon>Agaricomycotina</taxon>
        <taxon>Agaricomycetes</taxon>
        <taxon>Hymenochaetales</taxon>
        <taxon>Hymenochaetaceae</taxon>
        <taxon>Pyrrhoderma</taxon>
    </lineage>
</organism>
<feature type="compositionally biased region" description="Pro residues" evidence="1">
    <location>
        <begin position="200"/>
        <end position="215"/>
    </location>
</feature>
<dbReference type="AlphaFoldDB" id="A0A286UU83"/>
<evidence type="ECO:0000313" key="2">
    <source>
        <dbReference type="EMBL" id="PAV23114.1"/>
    </source>
</evidence>
<keyword evidence="3" id="KW-1185">Reference proteome</keyword>
<dbReference type="Proteomes" id="UP000217199">
    <property type="component" value="Unassembled WGS sequence"/>
</dbReference>
<evidence type="ECO:0000256" key="1">
    <source>
        <dbReference type="SAM" id="MobiDB-lite"/>
    </source>
</evidence>
<protein>
    <submittedName>
        <fullName evidence="2">Uncharacterized protein</fullName>
    </submittedName>
</protein>
<gene>
    <name evidence="2" type="ORF">PNOK_0018100</name>
</gene>
<dbReference type="InParanoid" id="A0A286UU83"/>
<accession>A0A286UU83</accession>
<proteinExistence type="predicted"/>
<comment type="caution">
    <text evidence="2">The sequence shown here is derived from an EMBL/GenBank/DDBJ whole genome shotgun (WGS) entry which is preliminary data.</text>
</comment>